<protein>
    <submittedName>
        <fullName evidence="1">Uncharacterized protein</fullName>
    </submittedName>
</protein>
<dbReference type="EMBL" id="UYRX01000751">
    <property type="protein sequence ID" value="VDK85938.1"/>
    <property type="molecule type" value="Genomic_DNA"/>
</dbReference>
<organism evidence="1 2">
    <name type="scientific">Litomosoides sigmodontis</name>
    <name type="common">Filarial nematode worm</name>
    <dbReference type="NCBI Taxonomy" id="42156"/>
    <lineage>
        <taxon>Eukaryota</taxon>
        <taxon>Metazoa</taxon>
        <taxon>Ecdysozoa</taxon>
        <taxon>Nematoda</taxon>
        <taxon>Chromadorea</taxon>
        <taxon>Rhabditida</taxon>
        <taxon>Spirurina</taxon>
        <taxon>Spiruromorpha</taxon>
        <taxon>Filarioidea</taxon>
        <taxon>Onchocercidae</taxon>
        <taxon>Litomosoides</taxon>
    </lineage>
</organism>
<proteinExistence type="predicted"/>
<evidence type="ECO:0000313" key="1">
    <source>
        <dbReference type="EMBL" id="VDK85938.1"/>
    </source>
</evidence>
<keyword evidence="2" id="KW-1185">Reference proteome</keyword>
<dbReference type="AlphaFoldDB" id="A0A3P6V1L9"/>
<dbReference type="Proteomes" id="UP000277928">
    <property type="component" value="Unassembled WGS sequence"/>
</dbReference>
<accession>A0A3P6V1L9</accession>
<sequence>MSERTHSYSTLIYYHLIVTEQSLNGNANAVATSSASQGSQAQAQAQDHPFGSWYSALSSGLNYLFGTSSSRFEYPHLIGNITKYLFGGETTNVRDRSTTWYTGPYDYYNPYYYYPFNYDHFNLYRG</sequence>
<reference evidence="1 2" key="1">
    <citation type="submission" date="2018-08" db="EMBL/GenBank/DDBJ databases">
        <authorList>
            <person name="Laetsch R D."/>
            <person name="Stevens L."/>
            <person name="Kumar S."/>
            <person name="Blaxter L. M."/>
        </authorList>
    </citation>
    <scope>NUCLEOTIDE SEQUENCE [LARGE SCALE GENOMIC DNA]</scope>
</reference>
<name>A0A3P6V1L9_LITSI</name>
<evidence type="ECO:0000313" key="2">
    <source>
        <dbReference type="Proteomes" id="UP000277928"/>
    </source>
</evidence>
<gene>
    <name evidence="1" type="ORF">NLS_LOCUS7372</name>
</gene>